<dbReference type="OrthoDB" id="952577at2"/>
<protein>
    <submittedName>
        <fullName evidence="2">Uncharacterized protein</fullName>
    </submittedName>
</protein>
<dbReference type="EMBL" id="RIAR02000001">
    <property type="protein sequence ID" value="NSL89602.1"/>
    <property type="molecule type" value="Genomic_DNA"/>
</dbReference>
<evidence type="ECO:0000256" key="1">
    <source>
        <dbReference type="SAM" id="Phobius"/>
    </source>
</evidence>
<comment type="caution">
    <text evidence="2">The sequence shown here is derived from an EMBL/GenBank/DDBJ whole genome shotgun (WGS) entry which is preliminary data.</text>
</comment>
<evidence type="ECO:0000313" key="3">
    <source>
        <dbReference type="Proteomes" id="UP000281028"/>
    </source>
</evidence>
<reference evidence="2" key="1">
    <citation type="submission" date="2020-05" db="EMBL/GenBank/DDBJ databases">
        <title>Chitinophaga laudate sp. nov., isolated from a tropical peat swamp.</title>
        <authorList>
            <person name="Goh C.B.S."/>
            <person name="Lee M.S."/>
            <person name="Parimannan S."/>
            <person name="Pasbakhsh P."/>
            <person name="Yule C.M."/>
            <person name="Rajandas H."/>
            <person name="Loke S."/>
            <person name="Croft L."/>
            <person name="Tan J.B.L."/>
        </authorList>
    </citation>
    <scope>NUCLEOTIDE SEQUENCE</scope>
    <source>
        <strain evidence="2">Mgbs1</strain>
    </source>
</reference>
<gene>
    <name evidence="2" type="ORF">ECE50_022365</name>
</gene>
<keyword evidence="1" id="KW-1133">Transmembrane helix</keyword>
<dbReference type="AlphaFoldDB" id="A0A9Q5GSE9"/>
<name>A0A9Q5GSE9_9BACT</name>
<keyword evidence="1" id="KW-0812">Transmembrane</keyword>
<proteinExistence type="predicted"/>
<accession>A0A9Q5GSE9</accession>
<feature type="transmembrane region" description="Helical" evidence="1">
    <location>
        <begin position="115"/>
        <end position="138"/>
    </location>
</feature>
<evidence type="ECO:0000313" key="2">
    <source>
        <dbReference type="EMBL" id="NSL89602.1"/>
    </source>
</evidence>
<keyword evidence="1" id="KW-0472">Membrane</keyword>
<dbReference type="Proteomes" id="UP000281028">
    <property type="component" value="Unassembled WGS sequence"/>
</dbReference>
<organism evidence="2 3">
    <name type="scientific">Chitinophaga solisilvae</name>
    <dbReference type="NCBI Taxonomy" id="1233460"/>
    <lineage>
        <taxon>Bacteria</taxon>
        <taxon>Pseudomonadati</taxon>
        <taxon>Bacteroidota</taxon>
        <taxon>Chitinophagia</taxon>
        <taxon>Chitinophagales</taxon>
        <taxon>Chitinophagaceae</taxon>
        <taxon>Chitinophaga</taxon>
    </lineage>
</organism>
<keyword evidence="3" id="KW-1185">Reference proteome</keyword>
<sequence>MNLRDYIDSGVIERFLLGLATTEQEQELAYLRQQFPILEQEIAAVELKIERKLLEEAVDPPYALKDEVMQSIHRNYSGGKHYRTYSTKTRPPRNDEPEYIHVKPGGWNRRIEVSIWWRCAFIAVCVLAMSLAASTWYFHQRTEKLEDILIRLKTPAIPAVQSVIPG</sequence>